<evidence type="ECO:0000313" key="3">
    <source>
        <dbReference type="Proteomes" id="UP000794436"/>
    </source>
</evidence>
<comment type="caution">
    <text evidence="2">The sequence shown here is derived from an EMBL/GenBank/DDBJ whole genome shotgun (WGS) entry which is preliminary data.</text>
</comment>
<dbReference type="AlphaFoldDB" id="A0A8K1FEE1"/>
<reference evidence="2" key="1">
    <citation type="submission" date="2019-03" db="EMBL/GenBank/DDBJ databases">
        <title>Long read genome sequence of the mycoparasitic Pythium oligandrum ATCC 38472 isolated from sugarbeet rhizosphere.</title>
        <authorList>
            <person name="Gaulin E."/>
        </authorList>
    </citation>
    <scope>NUCLEOTIDE SEQUENCE</scope>
    <source>
        <strain evidence="2">ATCC 38472_TT</strain>
    </source>
</reference>
<accession>A0A8K1FEE1</accession>
<dbReference type="PANTHER" id="PTHR33266:SF1">
    <property type="entry name" value="F-BOX DOMAIN-CONTAINING PROTEIN"/>
    <property type="match status" value="1"/>
</dbReference>
<feature type="compositionally biased region" description="Basic residues" evidence="1">
    <location>
        <begin position="657"/>
        <end position="671"/>
    </location>
</feature>
<dbReference type="PANTHER" id="PTHR33266">
    <property type="entry name" value="CHROMOSOME 15, WHOLE GENOME SHOTGUN SEQUENCE"/>
    <property type="match status" value="1"/>
</dbReference>
<gene>
    <name evidence="2" type="ORF">Poli38472_004395</name>
</gene>
<evidence type="ECO:0000313" key="2">
    <source>
        <dbReference type="EMBL" id="TMW59326.1"/>
    </source>
</evidence>
<dbReference type="EMBL" id="SPLM01000109">
    <property type="protein sequence ID" value="TMW59326.1"/>
    <property type="molecule type" value="Genomic_DNA"/>
</dbReference>
<name>A0A8K1FEE1_PYTOL</name>
<organism evidence="2 3">
    <name type="scientific">Pythium oligandrum</name>
    <name type="common">Mycoparasitic fungus</name>
    <dbReference type="NCBI Taxonomy" id="41045"/>
    <lineage>
        <taxon>Eukaryota</taxon>
        <taxon>Sar</taxon>
        <taxon>Stramenopiles</taxon>
        <taxon>Oomycota</taxon>
        <taxon>Peronosporomycetes</taxon>
        <taxon>Pythiales</taxon>
        <taxon>Pythiaceae</taxon>
        <taxon>Pythium</taxon>
    </lineage>
</organism>
<feature type="region of interest" description="Disordered" evidence="1">
    <location>
        <begin position="641"/>
        <end position="686"/>
    </location>
</feature>
<dbReference type="Proteomes" id="UP000794436">
    <property type="component" value="Unassembled WGS sequence"/>
</dbReference>
<sequence length="686" mass="76208">MDVTEAVLKWFDDHPQRHYTPSGKPIVVPVNMGMSRLAVIVSKELDVVLDHETRSLFQEIMAQRAMSQAPTKIDPVTLSRLALDFTQAYVGDNLPTQLENYIDKCWSRYVTQPMEPVHPFFAIVQSSGFGKSRLVRELALRTKDKMNADAVMRVLYVCLRRPEDTTGYPKRTTDWPEHLFPYFVGSDDTNEMTLTSRLVTVFKNAMREWNTVGQECFLHFENGRSGQFTLKKLSRRATSSRNSNSDSISHHTTISTHERRRVLVLALDEARCLLPTAYDTTGWFRRIQRALKLANIRIREKYGYFAGIFAILIDANLNISSLTMKSAFSTPKKPSLLDSSGRLISSDEACLQPFVLTHTMDLMLEEKMMERHRQGVSTGAQFYQELVQKDTEEAVDVGDIQDVVARIVLLLAMDATGVLTTGSLSGRAYDGEFFSVSMFLRALSGDSSVVKTLLCGGAALDVDTLLSPWSSWKVGFSHFVQLDREPAEEVLWSLLSRRAACVVRRRVKGAVATDLMIPIFKSSDDSSSGGSEVSVILVRVSGEGELSSHSDPVLSDTCPSVVFRGEPQPQLQERREPVANVVRVHMVIGTGVGNGGVNVGVDAERAERYFVVGSESVMAEKWLDVTRRSDVVVGKDVEVCPAGSSSSSVKTTSKSTSKAKAKAKSSAKRRRESQSAVVKKPRRKQG</sequence>
<proteinExistence type="predicted"/>
<dbReference type="OrthoDB" id="94624at2759"/>
<evidence type="ECO:0000256" key="1">
    <source>
        <dbReference type="SAM" id="MobiDB-lite"/>
    </source>
</evidence>
<protein>
    <submittedName>
        <fullName evidence="2">Uncharacterized protein</fullName>
    </submittedName>
</protein>
<keyword evidence="3" id="KW-1185">Reference proteome</keyword>
<feature type="compositionally biased region" description="Low complexity" evidence="1">
    <location>
        <begin position="644"/>
        <end position="656"/>
    </location>
</feature>